<feature type="region of interest" description="Disordered" evidence="1">
    <location>
        <begin position="33"/>
        <end position="55"/>
    </location>
</feature>
<accession>A0A1R2BDY7</accession>
<protein>
    <recommendedName>
        <fullName evidence="2">Thioredoxin domain-containing protein</fullName>
    </recommendedName>
</protein>
<dbReference type="OrthoDB" id="10257948at2759"/>
<comment type="caution">
    <text evidence="3">The sequence shown here is derived from an EMBL/GenBank/DDBJ whole genome shotgun (WGS) entry which is preliminary data.</text>
</comment>
<dbReference type="Gene3D" id="3.40.30.10">
    <property type="entry name" value="Glutaredoxin"/>
    <property type="match status" value="1"/>
</dbReference>
<dbReference type="CDD" id="cd02989">
    <property type="entry name" value="Phd_like_TxnDC9"/>
    <property type="match status" value="1"/>
</dbReference>
<dbReference type="InterPro" id="IPR036249">
    <property type="entry name" value="Thioredoxin-like_sf"/>
</dbReference>
<dbReference type="PANTHER" id="PTHR21148">
    <property type="entry name" value="THIOREDOXIN DOMAIN-CONTAINING PROTEIN 9"/>
    <property type="match status" value="1"/>
</dbReference>
<proteinExistence type="predicted"/>
<dbReference type="InterPro" id="IPR013766">
    <property type="entry name" value="Thioredoxin_domain"/>
</dbReference>
<evidence type="ECO:0000313" key="3">
    <source>
        <dbReference type="EMBL" id="OMJ74972.1"/>
    </source>
</evidence>
<keyword evidence="4" id="KW-1185">Reference proteome</keyword>
<reference evidence="3 4" key="1">
    <citation type="submission" date="2016-11" db="EMBL/GenBank/DDBJ databases">
        <title>The macronuclear genome of Stentor coeruleus: a giant cell with tiny introns.</title>
        <authorList>
            <person name="Slabodnick M."/>
            <person name="Ruby J.G."/>
            <person name="Reiff S.B."/>
            <person name="Swart E.C."/>
            <person name="Gosai S."/>
            <person name="Prabakaran S."/>
            <person name="Witkowska E."/>
            <person name="Larue G.E."/>
            <person name="Fisher S."/>
            <person name="Freeman R.M."/>
            <person name="Gunawardena J."/>
            <person name="Chu W."/>
            <person name="Stover N.A."/>
            <person name="Gregory B.D."/>
            <person name="Nowacki M."/>
            <person name="Derisi J."/>
            <person name="Roy S.W."/>
            <person name="Marshall W.F."/>
            <person name="Sood P."/>
        </authorList>
    </citation>
    <scope>NUCLEOTIDE SEQUENCE [LARGE SCALE GENOMIC DNA]</scope>
    <source>
        <strain evidence="3">WM001</strain>
    </source>
</reference>
<dbReference type="EMBL" id="MPUH01000718">
    <property type="protein sequence ID" value="OMJ74972.1"/>
    <property type="molecule type" value="Genomic_DNA"/>
</dbReference>
<evidence type="ECO:0000256" key="1">
    <source>
        <dbReference type="SAM" id="MobiDB-lite"/>
    </source>
</evidence>
<evidence type="ECO:0000259" key="2">
    <source>
        <dbReference type="Pfam" id="PF00085"/>
    </source>
</evidence>
<feature type="domain" description="Thioredoxin" evidence="2">
    <location>
        <begin position="86"/>
        <end position="170"/>
    </location>
</feature>
<evidence type="ECO:0000313" key="4">
    <source>
        <dbReference type="Proteomes" id="UP000187209"/>
    </source>
</evidence>
<dbReference type="Proteomes" id="UP000187209">
    <property type="component" value="Unassembled WGS sequence"/>
</dbReference>
<feature type="compositionally biased region" description="Acidic residues" evidence="1">
    <location>
        <begin position="39"/>
        <end position="54"/>
    </location>
</feature>
<organism evidence="3 4">
    <name type="scientific">Stentor coeruleus</name>
    <dbReference type="NCBI Taxonomy" id="5963"/>
    <lineage>
        <taxon>Eukaryota</taxon>
        <taxon>Sar</taxon>
        <taxon>Alveolata</taxon>
        <taxon>Ciliophora</taxon>
        <taxon>Postciliodesmatophora</taxon>
        <taxon>Heterotrichea</taxon>
        <taxon>Heterotrichida</taxon>
        <taxon>Stentoridae</taxon>
        <taxon>Stentor</taxon>
    </lineage>
</organism>
<name>A0A1R2BDY7_9CILI</name>
<dbReference type="Pfam" id="PF00085">
    <property type="entry name" value="Thioredoxin"/>
    <property type="match status" value="1"/>
</dbReference>
<dbReference type="AlphaFoldDB" id="A0A1R2BDY7"/>
<gene>
    <name evidence="3" type="ORF">SteCoe_26000</name>
</gene>
<sequence length="210" mass="24015">MLGGKIGGGKTNKLLSNIATSYVAGKASEHLQNYAKEAEEADEAESNENEESELEMLRQKRLEEMKNTRKEMQENISVRGHGEYTEITQDEFLPKVTGSRQVVCHFYHKDFQRCKIIDNHLRLLARTHPETKFVYINAEKSPFFVERLAIRTLPSLLFFRDGINFERVLGFEGISNKDSFPTAALARRLLRSNMINPINQDESGSDSDED</sequence>
<dbReference type="SUPFAM" id="SSF52833">
    <property type="entry name" value="Thioredoxin-like"/>
    <property type="match status" value="1"/>
</dbReference>